<keyword evidence="7 8" id="KW-0998">Cell outer membrane</keyword>
<feature type="domain" description="TonB-dependent receptor-like beta-barrel" evidence="12">
    <location>
        <begin position="472"/>
        <end position="977"/>
    </location>
</feature>
<keyword evidence="11" id="KW-0732">Signal</keyword>
<name>A0A7W7JZV1_9SPHN</name>
<dbReference type="PANTHER" id="PTHR47234:SF2">
    <property type="entry name" value="TONB-DEPENDENT RECEPTOR"/>
    <property type="match status" value="1"/>
</dbReference>
<feature type="region of interest" description="Disordered" evidence="10">
    <location>
        <begin position="29"/>
        <end position="52"/>
    </location>
</feature>
<comment type="similarity">
    <text evidence="8 9">Belongs to the TonB-dependent receptor family.</text>
</comment>
<evidence type="ECO:0000256" key="7">
    <source>
        <dbReference type="ARBA" id="ARBA00023237"/>
    </source>
</evidence>
<comment type="caution">
    <text evidence="14">The sequence shown here is derived from an EMBL/GenBank/DDBJ whole genome shotgun (WGS) entry which is preliminary data.</text>
</comment>
<evidence type="ECO:0000256" key="9">
    <source>
        <dbReference type="RuleBase" id="RU003357"/>
    </source>
</evidence>
<evidence type="ECO:0000313" key="15">
    <source>
        <dbReference type="Proteomes" id="UP000575241"/>
    </source>
</evidence>
<dbReference type="InterPro" id="IPR000531">
    <property type="entry name" value="Beta-barrel_TonB"/>
</dbReference>
<dbReference type="InterPro" id="IPR037066">
    <property type="entry name" value="Plug_dom_sf"/>
</dbReference>
<evidence type="ECO:0000256" key="4">
    <source>
        <dbReference type="ARBA" id="ARBA00022692"/>
    </source>
</evidence>
<dbReference type="InterPro" id="IPR012910">
    <property type="entry name" value="Plug_dom"/>
</dbReference>
<keyword evidence="3 8" id="KW-1134">Transmembrane beta strand</keyword>
<accession>A0A7W7JZV1</accession>
<sequence length="1016" mass="106901">MKNSQITLRGSTALFALVLAGATAATPAFAQTTPTPTPSTTVPATQDNSSQDEGTIVVTGSMFQSAAGAATPSPVTVVTAENLDKRGISTVQDAIQSLASNNGPALTNSFSANGAFAAGASAVSLRGLSTNSTLVLFDGLRAAYYPLADDGSRNFVDLNTIPDDIIERIEVLRDGASSTYGADAIAGVVNIITKKEVKGFSARAEAGISDRGDAPSYRLTASAGTGDLDEDGYNAYLSGFWYKSEALMNKDRAYPYNSDDQTGICFEGHCGGTAVRNNISPSTGQVVLSTGANFMVRPYDITNTTTPAGSRYQNLSGCGIGTLVNLTAAQQTATSPSSVCQYDATNLWGTITPNIERFGVSGRVTARLGDTIEAYAEVNFMQSSVDYTGFPATIYGTAPTGIYGPTFSTSSNTVPPRAAGSGILALPVYVCPRANGASATMVNGVPTVPGCTAANGTLNPNNPFAAAGQVARLIGMDTSEVTYNATRNRAYRGALGITGNLSDNITFNVGATAMHTDLRRTQDGYVYIQHLLDVIADGTYNFRNPSATPQSVRDYLTPVNVVNASSEQFQFQASLSAAVVDLPGGPLQIGVGGSIRYEGVDAPSGNSDINGPTQRYFTLNAFGTSGNRTISSAFAELDAPITEWIGLNASGRYDRYSSGQDAFSPKVGLKVTPIKQLVLRGTYSRGFRIPSFGEANALPTTGYVTPSSSAFTNAYLAQYGAACTVANFAAGCPAYVKQSYGLTTLASPNLKPEKSRSFTAGAIFEPMRGISFTVDYYNIKKTGAITSPDTGSALQAYYAGTAIDPTIRVIADAPDINNPTAKPRVAFIESTLINADTINSEGLDFTASADVKVTEGFRISTSLEASYILKLSTIVAGHEERYDGTLGNFNLTAGSGTPKWHGSWLTTFDFGSLQLNGTVNYFGGYNLSAMDQGDDYKDCGSSLGITPCDVSSYVTFDMSVRYKVNDKFSIYGVMNNVFDRMPPIDPVTYGANNYNPVQGGQGILGRYLKAGVRVNF</sequence>
<feature type="signal peptide" evidence="11">
    <location>
        <begin position="1"/>
        <end position="30"/>
    </location>
</feature>
<dbReference type="InterPro" id="IPR036942">
    <property type="entry name" value="Beta-barrel_TonB_sf"/>
</dbReference>
<evidence type="ECO:0000259" key="12">
    <source>
        <dbReference type="Pfam" id="PF00593"/>
    </source>
</evidence>
<dbReference type="GO" id="GO:0009279">
    <property type="term" value="C:cell outer membrane"/>
    <property type="evidence" value="ECO:0007669"/>
    <property type="project" value="UniProtKB-SubCell"/>
</dbReference>
<organism evidence="14 15">
    <name type="scientific">Sphingomonas kyeonggiensis</name>
    <dbReference type="NCBI Taxonomy" id="1268553"/>
    <lineage>
        <taxon>Bacteria</taxon>
        <taxon>Pseudomonadati</taxon>
        <taxon>Pseudomonadota</taxon>
        <taxon>Alphaproteobacteria</taxon>
        <taxon>Sphingomonadales</taxon>
        <taxon>Sphingomonadaceae</taxon>
        <taxon>Sphingomonas</taxon>
    </lineage>
</organism>
<proteinExistence type="inferred from homology"/>
<evidence type="ECO:0000256" key="1">
    <source>
        <dbReference type="ARBA" id="ARBA00004571"/>
    </source>
</evidence>
<evidence type="ECO:0000259" key="13">
    <source>
        <dbReference type="Pfam" id="PF07715"/>
    </source>
</evidence>
<evidence type="ECO:0000256" key="8">
    <source>
        <dbReference type="PROSITE-ProRule" id="PRU01360"/>
    </source>
</evidence>
<reference evidence="14 15" key="1">
    <citation type="submission" date="2020-08" db="EMBL/GenBank/DDBJ databases">
        <title>Functional genomics of gut bacteria from endangered species of beetles.</title>
        <authorList>
            <person name="Carlos-Shanley C."/>
        </authorList>
    </citation>
    <scope>NUCLEOTIDE SEQUENCE [LARGE SCALE GENOMIC DNA]</scope>
    <source>
        <strain evidence="14 15">S00224</strain>
    </source>
</reference>
<keyword evidence="5 9" id="KW-0798">TonB box</keyword>
<evidence type="ECO:0000256" key="2">
    <source>
        <dbReference type="ARBA" id="ARBA00022448"/>
    </source>
</evidence>
<evidence type="ECO:0000256" key="11">
    <source>
        <dbReference type="SAM" id="SignalP"/>
    </source>
</evidence>
<keyword evidence="2 8" id="KW-0813">Transport</keyword>
<evidence type="ECO:0000256" key="6">
    <source>
        <dbReference type="ARBA" id="ARBA00023136"/>
    </source>
</evidence>
<keyword evidence="6 8" id="KW-0472">Membrane</keyword>
<dbReference type="InterPro" id="IPR039426">
    <property type="entry name" value="TonB-dep_rcpt-like"/>
</dbReference>
<dbReference type="Gene3D" id="2.170.130.10">
    <property type="entry name" value="TonB-dependent receptor, plug domain"/>
    <property type="match status" value="1"/>
</dbReference>
<keyword evidence="4 8" id="KW-0812">Transmembrane</keyword>
<evidence type="ECO:0000256" key="5">
    <source>
        <dbReference type="ARBA" id="ARBA00023077"/>
    </source>
</evidence>
<dbReference type="EMBL" id="JACHLN010000001">
    <property type="protein sequence ID" value="MBB4838329.1"/>
    <property type="molecule type" value="Genomic_DNA"/>
</dbReference>
<dbReference type="RefSeq" id="WP_184164285.1">
    <property type="nucleotide sequence ID" value="NZ_JACHLN010000001.1"/>
</dbReference>
<evidence type="ECO:0000256" key="3">
    <source>
        <dbReference type="ARBA" id="ARBA00022452"/>
    </source>
</evidence>
<dbReference type="Gene3D" id="2.40.170.20">
    <property type="entry name" value="TonB-dependent receptor, beta-barrel domain"/>
    <property type="match status" value="1"/>
</dbReference>
<dbReference type="Pfam" id="PF00593">
    <property type="entry name" value="TonB_dep_Rec_b-barrel"/>
    <property type="match status" value="1"/>
</dbReference>
<dbReference type="PANTHER" id="PTHR47234">
    <property type="match status" value="1"/>
</dbReference>
<keyword evidence="14" id="KW-0675">Receptor</keyword>
<protein>
    <submittedName>
        <fullName evidence="14">Iron complex outermembrane receptor protein</fullName>
    </submittedName>
</protein>
<dbReference type="SUPFAM" id="SSF56935">
    <property type="entry name" value="Porins"/>
    <property type="match status" value="1"/>
</dbReference>
<feature type="compositionally biased region" description="Low complexity" evidence="10">
    <location>
        <begin position="29"/>
        <end position="46"/>
    </location>
</feature>
<gene>
    <name evidence="14" type="ORF">HNP52_001380</name>
</gene>
<feature type="chain" id="PRO_5031364828" evidence="11">
    <location>
        <begin position="31"/>
        <end position="1016"/>
    </location>
</feature>
<dbReference type="PROSITE" id="PS52016">
    <property type="entry name" value="TONB_DEPENDENT_REC_3"/>
    <property type="match status" value="1"/>
</dbReference>
<comment type="subcellular location">
    <subcellularLocation>
        <location evidence="1 8">Cell outer membrane</location>
        <topology evidence="1 8">Multi-pass membrane protein</topology>
    </subcellularLocation>
</comment>
<dbReference type="Pfam" id="PF07715">
    <property type="entry name" value="Plug"/>
    <property type="match status" value="1"/>
</dbReference>
<evidence type="ECO:0000256" key="10">
    <source>
        <dbReference type="SAM" id="MobiDB-lite"/>
    </source>
</evidence>
<keyword evidence="15" id="KW-1185">Reference proteome</keyword>
<dbReference type="Proteomes" id="UP000575241">
    <property type="component" value="Unassembled WGS sequence"/>
</dbReference>
<evidence type="ECO:0000313" key="14">
    <source>
        <dbReference type="EMBL" id="MBB4838329.1"/>
    </source>
</evidence>
<feature type="domain" description="TonB-dependent receptor plug" evidence="13">
    <location>
        <begin position="70"/>
        <end position="188"/>
    </location>
</feature>
<dbReference type="AlphaFoldDB" id="A0A7W7JZV1"/>